<dbReference type="InterPro" id="IPR008844">
    <property type="entry name" value="Spore_GerAC-like"/>
</dbReference>
<evidence type="ECO:0000313" key="10">
    <source>
        <dbReference type="EMBL" id="MFC5713098.1"/>
    </source>
</evidence>
<dbReference type="EMBL" id="JBHSOZ010000004">
    <property type="protein sequence ID" value="MFC5713098.1"/>
    <property type="molecule type" value="Genomic_DNA"/>
</dbReference>
<evidence type="ECO:0000256" key="1">
    <source>
        <dbReference type="ARBA" id="ARBA00004635"/>
    </source>
</evidence>
<dbReference type="Pfam" id="PF25198">
    <property type="entry name" value="Spore_GerAC_N"/>
    <property type="match status" value="1"/>
</dbReference>
<evidence type="ECO:0000259" key="8">
    <source>
        <dbReference type="Pfam" id="PF05504"/>
    </source>
</evidence>
<dbReference type="PANTHER" id="PTHR35789">
    <property type="entry name" value="SPORE GERMINATION PROTEIN B3"/>
    <property type="match status" value="1"/>
</dbReference>
<comment type="similarity">
    <text evidence="2">Belongs to the GerABKC lipoprotein family.</text>
</comment>
<proteinExistence type="inferred from homology"/>
<feature type="domain" description="Spore germination protein N-terminal" evidence="9">
    <location>
        <begin position="24"/>
        <end position="197"/>
    </location>
</feature>
<dbReference type="Gene3D" id="6.20.190.10">
    <property type="entry name" value="Nutrient germinant receptor protein C, domain 1"/>
    <property type="match status" value="1"/>
</dbReference>
<keyword evidence="11" id="KW-1185">Reference proteome</keyword>
<dbReference type="InterPro" id="IPR046953">
    <property type="entry name" value="Spore_GerAC-like_C"/>
</dbReference>
<dbReference type="Pfam" id="PF05504">
    <property type="entry name" value="Spore_GerAC"/>
    <property type="match status" value="1"/>
</dbReference>
<feature type="domain" description="Spore germination GerAC-like C-terminal" evidence="8">
    <location>
        <begin position="224"/>
        <end position="386"/>
    </location>
</feature>
<organism evidence="10 11">
    <name type="scientific">Thalassorhabdus alkalitolerans</name>
    <dbReference type="NCBI Taxonomy" id="2282697"/>
    <lineage>
        <taxon>Bacteria</taxon>
        <taxon>Bacillati</taxon>
        <taxon>Bacillota</taxon>
        <taxon>Bacilli</taxon>
        <taxon>Bacillales</taxon>
        <taxon>Bacillaceae</taxon>
        <taxon>Thalassorhabdus</taxon>
    </lineage>
</organism>
<comment type="subcellular location">
    <subcellularLocation>
        <location evidence="1">Membrane</location>
        <topology evidence="1">Lipid-anchor</topology>
    </subcellularLocation>
</comment>
<dbReference type="RefSeq" id="WP_385940603.1">
    <property type="nucleotide sequence ID" value="NZ_JBHSOZ010000004.1"/>
</dbReference>
<evidence type="ECO:0000256" key="5">
    <source>
        <dbReference type="ARBA" id="ARBA00023136"/>
    </source>
</evidence>
<keyword evidence="7" id="KW-0449">Lipoprotein</keyword>
<accession>A0ABW0YRB6</accession>
<evidence type="ECO:0000256" key="3">
    <source>
        <dbReference type="ARBA" id="ARBA00022544"/>
    </source>
</evidence>
<dbReference type="InterPro" id="IPR057336">
    <property type="entry name" value="GerAC_N"/>
</dbReference>
<keyword evidence="4" id="KW-0732">Signal</keyword>
<gene>
    <name evidence="10" type="ORF">ACFPU1_09910</name>
</gene>
<evidence type="ECO:0000259" key="9">
    <source>
        <dbReference type="Pfam" id="PF25198"/>
    </source>
</evidence>
<sequence>MGRKGFMLLLCCLLLIPLTGCWNTKELDELSIASMIAIDKTNENTYEITAQIINPAQNVEEERTDRAPVATHRVTGASVFEGLRRLTTDIPRKLYLAHIRVIVISEKIAEEDFAEVLDFLFRDHQVRTDFFVVISRDQQAKEILKVLTRVDEIPAEKVFSSITFSEENWAPTKGMQIDDIVEQLVLDGDNPVVTGIRVVGDKEIGGSREHVETIETQAVLKLQNLAAFRGETLAGWMTEDQSKGYNYIRGNVQSTLGVIPCKDGRLTFEVIRSESNIEAKVINGKPQIDVIISTEGNIAEVTCAIDLSNPQTIEKIEKEIADGIKTISMDSIARAQTDFRSDIFGFGEHIRRADPAYWKSVKNDWNTHFEDITVNVNVDFSIHHTGTLTESFINEKKK</sequence>
<evidence type="ECO:0000256" key="4">
    <source>
        <dbReference type="ARBA" id="ARBA00022729"/>
    </source>
</evidence>
<evidence type="ECO:0000313" key="11">
    <source>
        <dbReference type="Proteomes" id="UP001596142"/>
    </source>
</evidence>
<dbReference type="NCBIfam" id="TIGR02887">
    <property type="entry name" value="spore_ger_x_C"/>
    <property type="match status" value="1"/>
</dbReference>
<dbReference type="InterPro" id="IPR038501">
    <property type="entry name" value="Spore_GerAC_C_sf"/>
</dbReference>
<evidence type="ECO:0000256" key="7">
    <source>
        <dbReference type="ARBA" id="ARBA00023288"/>
    </source>
</evidence>
<dbReference type="Proteomes" id="UP001596142">
    <property type="component" value="Unassembled WGS sequence"/>
</dbReference>
<dbReference type="PANTHER" id="PTHR35789:SF1">
    <property type="entry name" value="SPORE GERMINATION PROTEIN B3"/>
    <property type="match status" value="1"/>
</dbReference>
<evidence type="ECO:0000256" key="6">
    <source>
        <dbReference type="ARBA" id="ARBA00023139"/>
    </source>
</evidence>
<reference evidence="11" key="1">
    <citation type="journal article" date="2019" name="Int. J. Syst. Evol. Microbiol.">
        <title>The Global Catalogue of Microorganisms (GCM) 10K type strain sequencing project: providing services to taxonomists for standard genome sequencing and annotation.</title>
        <authorList>
            <consortium name="The Broad Institute Genomics Platform"/>
            <consortium name="The Broad Institute Genome Sequencing Center for Infectious Disease"/>
            <person name="Wu L."/>
            <person name="Ma J."/>
        </authorList>
    </citation>
    <scope>NUCLEOTIDE SEQUENCE [LARGE SCALE GENOMIC DNA]</scope>
    <source>
        <strain evidence="11">CECT 7184</strain>
    </source>
</reference>
<protein>
    <submittedName>
        <fullName evidence="10">Ger(X)C family spore germination protein</fullName>
    </submittedName>
</protein>
<keyword evidence="3" id="KW-0309">Germination</keyword>
<evidence type="ECO:0000256" key="2">
    <source>
        <dbReference type="ARBA" id="ARBA00007886"/>
    </source>
</evidence>
<name>A0ABW0YRB6_9BACI</name>
<dbReference type="Gene3D" id="3.30.300.210">
    <property type="entry name" value="Nutrient germinant receptor protein C, domain 3"/>
    <property type="match status" value="1"/>
</dbReference>
<keyword evidence="6" id="KW-0564">Palmitate</keyword>
<keyword evidence="5" id="KW-0472">Membrane</keyword>
<comment type="caution">
    <text evidence="10">The sequence shown here is derived from an EMBL/GenBank/DDBJ whole genome shotgun (WGS) entry which is preliminary data.</text>
</comment>